<evidence type="ECO:0000256" key="2">
    <source>
        <dbReference type="ARBA" id="ARBA00022679"/>
    </source>
</evidence>
<dbReference type="AlphaFoldDB" id="A0AAD8MKY1"/>
<dbReference type="EMBL" id="JAUIZM010000006">
    <property type="protein sequence ID" value="KAK1380040.1"/>
    <property type="molecule type" value="Genomic_DNA"/>
</dbReference>
<keyword evidence="2 3" id="KW-0808">Transferase</keyword>
<keyword evidence="4" id="KW-0472">Membrane</keyword>
<feature type="transmembrane region" description="Helical" evidence="4">
    <location>
        <begin position="90"/>
        <end position="109"/>
    </location>
</feature>
<organism evidence="6 7">
    <name type="scientific">Heracleum sosnowskyi</name>
    <dbReference type="NCBI Taxonomy" id="360622"/>
    <lineage>
        <taxon>Eukaryota</taxon>
        <taxon>Viridiplantae</taxon>
        <taxon>Streptophyta</taxon>
        <taxon>Embryophyta</taxon>
        <taxon>Tracheophyta</taxon>
        <taxon>Spermatophyta</taxon>
        <taxon>Magnoliopsida</taxon>
        <taxon>eudicotyledons</taxon>
        <taxon>Gunneridae</taxon>
        <taxon>Pentapetalae</taxon>
        <taxon>asterids</taxon>
        <taxon>campanulids</taxon>
        <taxon>Apiales</taxon>
        <taxon>Apiaceae</taxon>
        <taxon>Apioideae</taxon>
        <taxon>apioid superclade</taxon>
        <taxon>Tordylieae</taxon>
        <taxon>Tordyliinae</taxon>
        <taxon>Heracleum</taxon>
    </lineage>
</organism>
<keyword evidence="4" id="KW-0812">Transmembrane</keyword>
<dbReference type="Gene3D" id="3.40.50.150">
    <property type="entry name" value="Vaccinia Virus protein VP39"/>
    <property type="match status" value="1"/>
</dbReference>
<proteinExistence type="inferred from homology"/>
<keyword evidence="7" id="KW-1185">Reference proteome</keyword>
<dbReference type="InterPro" id="IPR029063">
    <property type="entry name" value="SAM-dependent_MTases_sf"/>
</dbReference>
<dbReference type="PROSITE" id="PS51006">
    <property type="entry name" value="PABS_2"/>
    <property type="match status" value="1"/>
</dbReference>
<dbReference type="InterPro" id="IPR030374">
    <property type="entry name" value="PABS"/>
</dbReference>
<dbReference type="Proteomes" id="UP001237642">
    <property type="component" value="Unassembled WGS sequence"/>
</dbReference>
<dbReference type="SUPFAM" id="SSF53335">
    <property type="entry name" value="S-adenosyl-L-methionine-dependent methyltransferases"/>
    <property type="match status" value="1"/>
</dbReference>
<comment type="caution">
    <text evidence="3">Lacks conserved residue(s) required for the propagation of feature annotation.</text>
</comment>
<accession>A0AAD8MKY1</accession>
<keyword evidence="3" id="KW-0620">Polyamine biosynthesis</keyword>
<name>A0AAD8MKY1_9APIA</name>
<feature type="domain" description="PABS" evidence="5">
    <location>
        <begin position="1"/>
        <end position="29"/>
    </location>
</feature>
<gene>
    <name evidence="6" type="ORF">POM88_026784</name>
</gene>
<sequence length="114" mass="12842">MGGGEGSTARELLRHKTIEKVVMCDIDQDGKQKNLVFGHNGQQLKLGIPKKYHNSAGNTPWCLCKYKLFRAGIGWRLGIWVWGKHYRQTTLLIGGTTYGFLFLASLFGMDSHNE</sequence>
<evidence type="ECO:0000313" key="6">
    <source>
        <dbReference type="EMBL" id="KAK1380040.1"/>
    </source>
</evidence>
<protein>
    <recommendedName>
        <fullName evidence="5">PABS domain-containing protein</fullName>
    </recommendedName>
</protein>
<dbReference type="Pfam" id="PF01564">
    <property type="entry name" value="Spermine_synth"/>
    <property type="match status" value="1"/>
</dbReference>
<dbReference type="GO" id="GO:0006596">
    <property type="term" value="P:polyamine biosynthetic process"/>
    <property type="evidence" value="ECO:0007669"/>
    <property type="project" value="UniProtKB-UniRule"/>
</dbReference>
<comment type="caution">
    <text evidence="6">The sequence shown here is derived from an EMBL/GenBank/DDBJ whole genome shotgun (WGS) entry which is preliminary data.</text>
</comment>
<reference evidence="6" key="1">
    <citation type="submission" date="2023-02" db="EMBL/GenBank/DDBJ databases">
        <title>Genome of toxic invasive species Heracleum sosnowskyi carries increased number of genes despite the absence of recent whole-genome duplications.</title>
        <authorList>
            <person name="Schelkunov M."/>
            <person name="Shtratnikova V."/>
            <person name="Makarenko M."/>
            <person name="Klepikova A."/>
            <person name="Omelchenko D."/>
            <person name="Novikova G."/>
            <person name="Obukhova E."/>
            <person name="Bogdanov V."/>
            <person name="Penin A."/>
            <person name="Logacheva M."/>
        </authorList>
    </citation>
    <scope>NUCLEOTIDE SEQUENCE</scope>
    <source>
        <strain evidence="6">Hsosn_3</strain>
        <tissue evidence="6">Leaf</tissue>
    </source>
</reference>
<dbReference type="GO" id="GO:0016740">
    <property type="term" value="F:transferase activity"/>
    <property type="evidence" value="ECO:0007669"/>
    <property type="project" value="UniProtKB-UniRule"/>
</dbReference>
<evidence type="ECO:0000256" key="3">
    <source>
        <dbReference type="PROSITE-ProRule" id="PRU00354"/>
    </source>
</evidence>
<evidence type="ECO:0000313" key="7">
    <source>
        <dbReference type="Proteomes" id="UP001237642"/>
    </source>
</evidence>
<comment type="similarity">
    <text evidence="1">Belongs to the spermidine/spermine synthase family.</text>
</comment>
<reference evidence="6" key="2">
    <citation type="submission" date="2023-05" db="EMBL/GenBank/DDBJ databases">
        <authorList>
            <person name="Schelkunov M.I."/>
        </authorList>
    </citation>
    <scope>NUCLEOTIDE SEQUENCE</scope>
    <source>
        <strain evidence="6">Hsosn_3</strain>
        <tissue evidence="6">Leaf</tissue>
    </source>
</reference>
<evidence type="ECO:0000259" key="5">
    <source>
        <dbReference type="PROSITE" id="PS51006"/>
    </source>
</evidence>
<evidence type="ECO:0000256" key="4">
    <source>
        <dbReference type="SAM" id="Phobius"/>
    </source>
</evidence>
<evidence type="ECO:0000256" key="1">
    <source>
        <dbReference type="ARBA" id="ARBA00007867"/>
    </source>
</evidence>
<keyword evidence="4" id="KW-1133">Transmembrane helix</keyword>